<proteinExistence type="predicted"/>
<dbReference type="EMBL" id="RWIC01000106">
    <property type="protein sequence ID" value="TKC49788.1"/>
    <property type="molecule type" value="Genomic_DNA"/>
</dbReference>
<comment type="caution">
    <text evidence="2">The sequence shown here is derived from an EMBL/GenBank/DDBJ whole genome shotgun (WGS) entry which is preliminary data.</text>
</comment>
<gene>
    <name evidence="2" type="ORF">EI555_002510</name>
</gene>
<protein>
    <submittedName>
        <fullName evidence="2">Uncharacterized protein</fullName>
    </submittedName>
</protein>
<evidence type="ECO:0000313" key="3">
    <source>
        <dbReference type="Proteomes" id="UP000308365"/>
    </source>
</evidence>
<evidence type="ECO:0000313" key="2">
    <source>
        <dbReference type="EMBL" id="TKC49788.1"/>
    </source>
</evidence>
<dbReference type="Proteomes" id="UP000308365">
    <property type="component" value="Unassembled WGS sequence"/>
</dbReference>
<name>A0A4U1FIV1_MONMO</name>
<reference evidence="3" key="1">
    <citation type="journal article" date="2019" name="IScience">
        <title>Narwhal Genome Reveals Long-Term Low Genetic Diversity despite Current Large Abundance Size.</title>
        <authorList>
            <person name="Westbury M.V."/>
            <person name="Petersen B."/>
            <person name="Garde E."/>
            <person name="Heide-Jorgensen M.P."/>
            <person name="Lorenzen E.D."/>
        </authorList>
    </citation>
    <scope>NUCLEOTIDE SEQUENCE [LARGE SCALE GENOMIC DNA]</scope>
</reference>
<dbReference type="AlphaFoldDB" id="A0A4U1FIV1"/>
<feature type="region of interest" description="Disordered" evidence="1">
    <location>
        <begin position="1"/>
        <end position="77"/>
    </location>
</feature>
<organism evidence="2 3">
    <name type="scientific">Monodon monoceros</name>
    <name type="common">Narwhal</name>
    <name type="synonym">Ceratodon monodon</name>
    <dbReference type="NCBI Taxonomy" id="40151"/>
    <lineage>
        <taxon>Eukaryota</taxon>
        <taxon>Metazoa</taxon>
        <taxon>Chordata</taxon>
        <taxon>Craniata</taxon>
        <taxon>Vertebrata</taxon>
        <taxon>Euteleostomi</taxon>
        <taxon>Mammalia</taxon>
        <taxon>Eutheria</taxon>
        <taxon>Laurasiatheria</taxon>
        <taxon>Artiodactyla</taxon>
        <taxon>Whippomorpha</taxon>
        <taxon>Cetacea</taxon>
        <taxon>Odontoceti</taxon>
        <taxon>Monodontidae</taxon>
        <taxon>Monodon</taxon>
    </lineage>
</organism>
<evidence type="ECO:0000256" key="1">
    <source>
        <dbReference type="SAM" id="MobiDB-lite"/>
    </source>
</evidence>
<sequence length="277" mass="28706">MARGPIQPSAGGQQGTPGQTKALCQPSSGQEFKKTGAFRPWASAAGGASPELIKSTQPGPQRPIASGDSRGRSSGDRAAAAVLEALEGRSCRPRGISAPTCVHRGGGCPMGGAAGFWGVGGIGMRRCPGRAGGHPSLAQVHDSSRGQQTGPHCHLGRTPKSTRWERTAGQVWAGGARASLPGEEPCPHCGGPKTDPSPASVHPVSLLQTQQVAMVAGWGTQTRPLARLLQGTTERHTRDGGANYTFSPSFPQPPELWVSVFAPKPINFSPPLPNWLS</sequence>
<accession>A0A4U1FIV1</accession>
<feature type="region of interest" description="Disordered" evidence="1">
    <location>
        <begin position="133"/>
        <end position="162"/>
    </location>
</feature>